<dbReference type="InterPro" id="IPR002701">
    <property type="entry name" value="CM_II_prokaryot"/>
</dbReference>
<evidence type="ECO:0000313" key="5">
    <source>
        <dbReference type="Proteomes" id="UP001147746"/>
    </source>
</evidence>
<dbReference type="GO" id="GO:0009697">
    <property type="term" value="P:salicylic acid biosynthetic process"/>
    <property type="evidence" value="ECO:0007669"/>
    <property type="project" value="TreeGrafter"/>
</dbReference>
<sequence>MLFQQLLPLFTSPLLAFASSSLTGASGASCYASTLPSVPPSTDDRPVPWGSPSVHFSALNGTLTTCCDSLDEIRIALDDIDEKLLDLLNQRAAYVREATRFKSTRSSVNVPSRNDEVVQEAEEQAEHIGMPVTIARATFEAILNSSVPFEQCIFDTSHP</sequence>
<dbReference type="Proteomes" id="UP001147746">
    <property type="component" value="Unassembled WGS sequence"/>
</dbReference>
<keyword evidence="2" id="KW-0175">Coiled coil</keyword>
<reference evidence="4" key="1">
    <citation type="submission" date="2022-12" db="EMBL/GenBank/DDBJ databases">
        <authorList>
            <person name="Petersen C."/>
        </authorList>
    </citation>
    <scope>NUCLEOTIDE SEQUENCE</scope>
    <source>
        <strain evidence="4">IBT 21472</strain>
    </source>
</reference>
<evidence type="ECO:0000313" key="4">
    <source>
        <dbReference type="EMBL" id="KAJ5323333.1"/>
    </source>
</evidence>
<feature type="chain" id="PRO_5041114665" evidence="3">
    <location>
        <begin position="19"/>
        <end position="159"/>
    </location>
</feature>
<dbReference type="InterPro" id="IPR036263">
    <property type="entry name" value="Chorismate_II_sf"/>
</dbReference>
<organism evidence="4 5">
    <name type="scientific">Penicillium atrosanguineum</name>
    <dbReference type="NCBI Taxonomy" id="1132637"/>
    <lineage>
        <taxon>Eukaryota</taxon>
        <taxon>Fungi</taxon>
        <taxon>Dikarya</taxon>
        <taxon>Ascomycota</taxon>
        <taxon>Pezizomycotina</taxon>
        <taxon>Eurotiomycetes</taxon>
        <taxon>Eurotiomycetidae</taxon>
        <taxon>Eurotiales</taxon>
        <taxon>Aspergillaceae</taxon>
        <taxon>Penicillium</taxon>
    </lineage>
</organism>
<evidence type="ECO:0000256" key="3">
    <source>
        <dbReference type="SAM" id="SignalP"/>
    </source>
</evidence>
<reference evidence="4" key="2">
    <citation type="journal article" date="2023" name="IMA Fungus">
        <title>Comparative genomic study of the Penicillium genus elucidates a diverse pangenome and 15 lateral gene transfer events.</title>
        <authorList>
            <person name="Petersen C."/>
            <person name="Sorensen T."/>
            <person name="Nielsen M.R."/>
            <person name="Sondergaard T.E."/>
            <person name="Sorensen J.L."/>
            <person name="Fitzpatrick D.A."/>
            <person name="Frisvad J.C."/>
            <person name="Nielsen K.L."/>
        </authorList>
    </citation>
    <scope>NUCLEOTIDE SEQUENCE</scope>
    <source>
        <strain evidence="4">IBT 21472</strain>
    </source>
</reference>
<dbReference type="PANTHER" id="PTHR38041">
    <property type="entry name" value="CHORISMATE MUTASE"/>
    <property type="match status" value="1"/>
</dbReference>
<evidence type="ECO:0000256" key="1">
    <source>
        <dbReference type="ARBA" id="ARBA00023235"/>
    </source>
</evidence>
<comment type="caution">
    <text evidence="4">The sequence shown here is derived from an EMBL/GenBank/DDBJ whole genome shotgun (WGS) entry which is preliminary data.</text>
</comment>
<dbReference type="EMBL" id="JAPZBO010000002">
    <property type="protein sequence ID" value="KAJ5323333.1"/>
    <property type="molecule type" value="Genomic_DNA"/>
</dbReference>
<evidence type="ECO:0000256" key="2">
    <source>
        <dbReference type="SAM" id="Coils"/>
    </source>
</evidence>
<dbReference type="Pfam" id="PF01817">
    <property type="entry name" value="CM_2"/>
    <property type="match status" value="1"/>
</dbReference>
<dbReference type="InterPro" id="IPR036979">
    <property type="entry name" value="CM_dom_sf"/>
</dbReference>
<feature type="signal peptide" evidence="3">
    <location>
        <begin position="1"/>
        <end position="18"/>
    </location>
</feature>
<dbReference type="SUPFAM" id="SSF48600">
    <property type="entry name" value="Chorismate mutase II"/>
    <property type="match status" value="1"/>
</dbReference>
<dbReference type="PROSITE" id="PS51168">
    <property type="entry name" value="CHORISMATE_MUT_2"/>
    <property type="match status" value="1"/>
</dbReference>
<gene>
    <name evidence="4" type="ORF">N7476_001933</name>
</gene>
<dbReference type="GO" id="GO:0004106">
    <property type="term" value="F:chorismate mutase activity"/>
    <property type="evidence" value="ECO:0007669"/>
    <property type="project" value="InterPro"/>
</dbReference>
<dbReference type="AlphaFoldDB" id="A0A9W9HGZ3"/>
<dbReference type="InterPro" id="IPR051331">
    <property type="entry name" value="Chorismate_mutase-related"/>
</dbReference>
<proteinExistence type="predicted"/>
<keyword evidence="3" id="KW-0732">Signal</keyword>
<dbReference type="GO" id="GO:0046417">
    <property type="term" value="P:chorismate metabolic process"/>
    <property type="evidence" value="ECO:0007669"/>
    <property type="project" value="InterPro"/>
</dbReference>
<protein>
    <submittedName>
        <fullName evidence="4">Chorismate mutase</fullName>
    </submittedName>
</protein>
<dbReference type="PANTHER" id="PTHR38041:SF1">
    <property type="entry name" value="CHORISMATE MUTASE"/>
    <property type="match status" value="1"/>
</dbReference>
<dbReference type="OrthoDB" id="2843337at2759"/>
<keyword evidence="1" id="KW-0413">Isomerase</keyword>
<dbReference type="SMART" id="SM00830">
    <property type="entry name" value="CM_2"/>
    <property type="match status" value="1"/>
</dbReference>
<accession>A0A9W9HGZ3</accession>
<name>A0A9W9HGZ3_9EURO</name>
<feature type="coiled-coil region" evidence="2">
    <location>
        <begin position="70"/>
        <end position="97"/>
    </location>
</feature>
<keyword evidence="5" id="KW-1185">Reference proteome</keyword>
<dbReference type="Gene3D" id="1.20.59.10">
    <property type="entry name" value="Chorismate mutase"/>
    <property type="match status" value="1"/>
</dbReference>